<evidence type="ECO:0000256" key="1">
    <source>
        <dbReference type="ARBA" id="ARBA00004613"/>
    </source>
</evidence>
<dbReference type="GeneID" id="111298700"/>
<feature type="compositionally biased region" description="Polar residues" evidence="6">
    <location>
        <begin position="426"/>
        <end position="444"/>
    </location>
</feature>
<gene>
    <name evidence="9" type="primary">LOC111298700</name>
</gene>
<evidence type="ECO:0000256" key="3">
    <source>
        <dbReference type="ARBA" id="ARBA00022614"/>
    </source>
</evidence>
<evidence type="ECO:0000256" key="6">
    <source>
        <dbReference type="SAM" id="MobiDB-lite"/>
    </source>
</evidence>
<keyword evidence="4 7" id="KW-0732">Signal</keyword>
<reference evidence="9" key="1">
    <citation type="submission" date="2025-08" db="UniProtKB">
        <authorList>
            <consortium name="RefSeq"/>
        </authorList>
    </citation>
    <scope>IDENTIFICATION</scope>
    <source>
        <tissue evidence="9">Fruit stalk</tissue>
    </source>
</reference>
<keyword evidence="5" id="KW-0677">Repeat</keyword>
<dbReference type="PANTHER" id="PTHR32093:SF131">
    <property type="entry name" value="LEUCINE-RICH REPEAT-CONTAINING N-TERMINAL PLANT-TYPE DOMAIN-CONTAINING PROTEIN"/>
    <property type="match status" value="1"/>
</dbReference>
<feature type="chain" id="PRO_5027998088" evidence="7">
    <location>
        <begin position="28"/>
        <end position="451"/>
    </location>
</feature>
<feature type="region of interest" description="Disordered" evidence="6">
    <location>
        <begin position="426"/>
        <end position="451"/>
    </location>
</feature>
<protein>
    <submittedName>
        <fullName evidence="9">Uncharacterized protein At4g06744-like</fullName>
    </submittedName>
</protein>
<dbReference type="Gene3D" id="3.80.10.10">
    <property type="entry name" value="Ribonuclease Inhibitor"/>
    <property type="match status" value="2"/>
</dbReference>
<comment type="subcellular location">
    <subcellularLocation>
        <location evidence="1">Secreted</location>
    </subcellularLocation>
</comment>
<proteinExistence type="predicted"/>
<dbReference type="InterPro" id="IPR001611">
    <property type="entry name" value="Leu-rich_rpt"/>
</dbReference>
<evidence type="ECO:0000313" key="9">
    <source>
        <dbReference type="RefSeq" id="XP_022749163.1"/>
    </source>
</evidence>
<name>A0A6P5Z8Q7_DURZI</name>
<dbReference type="KEGG" id="dzi:111298700"/>
<dbReference type="FunFam" id="3.80.10.10:FF:000383">
    <property type="entry name" value="Leucine-rich repeat receptor protein kinase EMS1"/>
    <property type="match status" value="1"/>
</dbReference>
<dbReference type="Pfam" id="PF00560">
    <property type="entry name" value="LRR_1"/>
    <property type="match status" value="3"/>
</dbReference>
<evidence type="ECO:0000256" key="2">
    <source>
        <dbReference type="ARBA" id="ARBA00022525"/>
    </source>
</evidence>
<evidence type="ECO:0000313" key="8">
    <source>
        <dbReference type="Proteomes" id="UP000515121"/>
    </source>
</evidence>
<dbReference type="OrthoDB" id="676979at2759"/>
<dbReference type="Proteomes" id="UP000515121">
    <property type="component" value="Unplaced"/>
</dbReference>
<evidence type="ECO:0000256" key="7">
    <source>
        <dbReference type="SAM" id="SignalP"/>
    </source>
</evidence>
<dbReference type="PANTHER" id="PTHR32093">
    <property type="entry name" value="LEUCINE-RICH REPEAT EXTENSIN-LIKE PROTEIN 3-RELATED"/>
    <property type="match status" value="1"/>
</dbReference>
<dbReference type="AlphaFoldDB" id="A0A6P5Z8Q7"/>
<keyword evidence="3" id="KW-0433">Leucine-rich repeat</keyword>
<keyword evidence="8" id="KW-1185">Reference proteome</keyword>
<sequence length="451" mass="50413">MRTISFSTSFFLFTIIFHSCLHHEVASYDPLIGTNRETLEIIIGGGGEAAAPPESEYPPEPPCKFWSASGCFENARLAKAYDVIQKFKEKIKVDANSIQYIKTWEGNDVCHYKGFKCDTRPDVKEKAVAAVDFNGAKFAGCNGSLPLDGFIDELDDLAIFHANSNNFTGTVPSGVSKIKYLYELDLSNNKMVGNFPMKVLGASNLTFLDLRYNSIIGVLPPQVFNLTLDVLFINNNNFGQARLPDNLGDTPVLYLTFANNKFTGPIPPSIGRAPNLLEVLFINNKLKGCLPYEIGNLSQATVFDVSSNELTGPIPYSFGCLKKIQILNLANNKFYGEVPEIVCQLPKLENFSLSNNYFTWVGPACRNLILKKKLDVRNNCIWDLPSQRPKAKCDAFFSKNKYYCERKESFMWVPCKKDGYYSNSAEKSNQESTAPGPSPRTYSTLIPHHRL</sequence>
<accession>A0A6P5Z8Q7</accession>
<dbReference type="RefSeq" id="XP_022749163.1">
    <property type="nucleotide sequence ID" value="XM_022893428.1"/>
</dbReference>
<evidence type="ECO:0000256" key="4">
    <source>
        <dbReference type="ARBA" id="ARBA00022729"/>
    </source>
</evidence>
<dbReference type="InterPro" id="IPR032675">
    <property type="entry name" value="LRR_dom_sf"/>
</dbReference>
<feature type="signal peptide" evidence="7">
    <location>
        <begin position="1"/>
        <end position="27"/>
    </location>
</feature>
<organism evidence="8 9">
    <name type="scientific">Durio zibethinus</name>
    <name type="common">Durian</name>
    <dbReference type="NCBI Taxonomy" id="66656"/>
    <lineage>
        <taxon>Eukaryota</taxon>
        <taxon>Viridiplantae</taxon>
        <taxon>Streptophyta</taxon>
        <taxon>Embryophyta</taxon>
        <taxon>Tracheophyta</taxon>
        <taxon>Spermatophyta</taxon>
        <taxon>Magnoliopsida</taxon>
        <taxon>eudicotyledons</taxon>
        <taxon>Gunneridae</taxon>
        <taxon>Pentapetalae</taxon>
        <taxon>rosids</taxon>
        <taxon>malvids</taxon>
        <taxon>Malvales</taxon>
        <taxon>Malvaceae</taxon>
        <taxon>Helicteroideae</taxon>
        <taxon>Durio</taxon>
    </lineage>
</organism>
<dbReference type="SUPFAM" id="SSF52058">
    <property type="entry name" value="L domain-like"/>
    <property type="match status" value="1"/>
</dbReference>
<dbReference type="GO" id="GO:0005576">
    <property type="term" value="C:extracellular region"/>
    <property type="evidence" value="ECO:0007669"/>
    <property type="project" value="UniProtKB-SubCell"/>
</dbReference>
<evidence type="ECO:0000256" key="5">
    <source>
        <dbReference type="ARBA" id="ARBA00022737"/>
    </source>
</evidence>
<keyword evidence="2" id="KW-0964">Secreted</keyword>
<dbReference type="InterPro" id="IPR051582">
    <property type="entry name" value="LRR_extensin-like_regulator"/>
</dbReference>